<dbReference type="Proteomes" id="UP000790709">
    <property type="component" value="Unassembled WGS sequence"/>
</dbReference>
<dbReference type="EMBL" id="MU266358">
    <property type="protein sequence ID" value="KAH7928004.1"/>
    <property type="molecule type" value="Genomic_DNA"/>
</dbReference>
<name>A0ACB8BQS2_9AGAM</name>
<evidence type="ECO:0000313" key="2">
    <source>
        <dbReference type="Proteomes" id="UP000790709"/>
    </source>
</evidence>
<evidence type="ECO:0000313" key="1">
    <source>
        <dbReference type="EMBL" id="KAH7928004.1"/>
    </source>
</evidence>
<keyword evidence="2" id="KW-1185">Reference proteome</keyword>
<accession>A0ACB8BQS2</accession>
<sequence length="674" mass="74145">MVISVNDQTKVDIDAARARTRVNVSVVRDYLYGGREKWDIHTKLEGILSREPVFAKDKKDFLGRTGLYTRAVAITNRLFELEELHKWSSQETSEATSILFEVLPITLHTLAFEPVFKSQGSASLLARYQHLIANKGIQGCYLQTELGHGTNVSRLETTATYIAETEEFEIHSPTLTSSKWWIGGLGKTATHGVVQAKLILPGGKDVGPHLFFVQLRSLEDHSVLPGITLGDIGPKALGGMAATDNGFATFNRVRIPRENMLSKFAQVSEDGKYVQPPHSKLSYGGMLFIRSSMVTSAGWTVARAATISVRYTTVRRQGGEDRNGLERQVISYPSTYYRLLPILSHAYLFIQLGRRLTQAFQEMSSRLSTGDTSLLAEMHAITCGLKVLMSSTGVQDLETARRSMGGHGYSAFSGVGRLYADYLPSVTYEGDNFVLDGQVVRAALKSYRSLLSSKEPSASLLSPSTMYLRLLLNGPRGPPLVSSPSWSESAVVITMLEQRAALMVQEYARTIEEPDASVNQRLSKAVTEAFVAAQVGHMIDELKTLPAMERRVISDLYRLYLLTTAEAALVDLFSFGLICRDGASDPTRSLRLAISTLCAELLPDAIGLTDAFGFSDWALDSALGVHDGRVYEALWNRAQAEPLNRDDATPAYEDSIKPMLRRGQMAAGLIPSKL</sequence>
<comment type="caution">
    <text evidence="1">The sequence shown here is derived from an EMBL/GenBank/DDBJ whole genome shotgun (WGS) entry which is preliminary data.</text>
</comment>
<organism evidence="1 2">
    <name type="scientific">Leucogyrophana mollusca</name>
    <dbReference type="NCBI Taxonomy" id="85980"/>
    <lineage>
        <taxon>Eukaryota</taxon>
        <taxon>Fungi</taxon>
        <taxon>Dikarya</taxon>
        <taxon>Basidiomycota</taxon>
        <taxon>Agaricomycotina</taxon>
        <taxon>Agaricomycetes</taxon>
        <taxon>Agaricomycetidae</taxon>
        <taxon>Boletales</taxon>
        <taxon>Boletales incertae sedis</taxon>
        <taxon>Leucogyrophana</taxon>
    </lineage>
</organism>
<reference evidence="1" key="1">
    <citation type="journal article" date="2021" name="New Phytol.">
        <title>Evolutionary innovations through gain and loss of genes in the ectomycorrhizal Boletales.</title>
        <authorList>
            <person name="Wu G."/>
            <person name="Miyauchi S."/>
            <person name="Morin E."/>
            <person name="Kuo A."/>
            <person name="Drula E."/>
            <person name="Varga T."/>
            <person name="Kohler A."/>
            <person name="Feng B."/>
            <person name="Cao Y."/>
            <person name="Lipzen A."/>
            <person name="Daum C."/>
            <person name="Hundley H."/>
            <person name="Pangilinan J."/>
            <person name="Johnson J."/>
            <person name="Barry K."/>
            <person name="LaButti K."/>
            <person name="Ng V."/>
            <person name="Ahrendt S."/>
            <person name="Min B."/>
            <person name="Choi I.G."/>
            <person name="Park H."/>
            <person name="Plett J.M."/>
            <person name="Magnuson J."/>
            <person name="Spatafora J.W."/>
            <person name="Nagy L.G."/>
            <person name="Henrissat B."/>
            <person name="Grigoriev I.V."/>
            <person name="Yang Z.L."/>
            <person name="Xu J."/>
            <person name="Martin F.M."/>
        </authorList>
    </citation>
    <scope>NUCLEOTIDE SEQUENCE</scope>
    <source>
        <strain evidence="1">KUC20120723A-06</strain>
    </source>
</reference>
<protein>
    <submittedName>
        <fullName evidence="1">Acyl-CoA oxidase</fullName>
    </submittedName>
</protein>
<gene>
    <name evidence="1" type="ORF">BV22DRAFT_1083873</name>
</gene>
<proteinExistence type="predicted"/>